<evidence type="ECO:0008006" key="4">
    <source>
        <dbReference type="Google" id="ProtNLM"/>
    </source>
</evidence>
<keyword evidence="1" id="KW-0472">Membrane</keyword>
<keyword evidence="1" id="KW-1133">Transmembrane helix</keyword>
<dbReference type="PANTHER" id="PTHR28080:SF1">
    <property type="entry name" value="PEROXISOMAL BIOGENESIS FACTOR 3"/>
    <property type="match status" value="1"/>
</dbReference>
<dbReference type="GO" id="GO:0045046">
    <property type="term" value="P:protein import into peroxisome membrane"/>
    <property type="evidence" value="ECO:0007669"/>
    <property type="project" value="TreeGrafter"/>
</dbReference>
<accession>A0A5B8MG07</accession>
<protein>
    <recommendedName>
        <fullName evidence="4">Peroxisomal biogenesis factor 3</fullName>
    </recommendedName>
</protein>
<dbReference type="Pfam" id="PF04882">
    <property type="entry name" value="Peroxin-3"/>
    <property type="match status" value="1"/>
</dbReference>
<dbReference type="PANTHER" id="PTHR28080">
    <property type="entry name" value="PEROXISOMAL BIOGENESIS FACTOR 3"/>
    <property type="match status" value="1"/>
</dbReference>
<gene>
    <name evidence="2" type="ORF">A3770_02p11130</name>
</gene>
<dbReference type="Proteomes" id="UP000316726">
    <property type="component" value="Chromosome 2"/>
</dbReference>
<evidence type="ECO:0000313" key="2">
    <source>
        <dbReference type="EMBL" id="QDZ18595.1"/>
    </source>
</evidence>
<dbReference type="GO" id="GO:0030674">
    <property type="term" value="F:protein-macromolecule adaptor activity"/>
    <property type="evidence" value="ECO:0007669"/>
    <property type="project" value="TreeGrafter"/>
</dbReference>
<dbReference type="GO" id="GO:0005778">
    <property type="term" value="C:peroxisomal membrane"/>
    <property type="evidence" value="ECO:0007669"/>
    <property type="project" value="InterPro"/>
</dbReference>
<keyword evidence="1" id="KW-0812">Transmembrane</keyword>
<dbReference type="STRING" id="1764295.A0A5B8MG07"/>
<evidence type="ECO:0000313" key="3">
    <source>
        <dbReference type="Proteomes" id="UP000316726"/>
    </source>
</evidence>
<proteinExistence type="predicted"/>
<name>A0A5B8MG07_9CHLO</name>
<dbReference type="EMBL" id="CP031035">
    <property type="protein sequence ID" value="QDZ18595.1"/>
    <property type="molecule type" value="Genomic_DNA"/>
</dbReference>
<sequence>MEVLRRNRRKIAIGSAAIAATAAAGYALYRVYNKNVSKLGGWDAQGKGSDAKRASNEPETLTSDAEIEEVFQKLRQVAAKQGFSTWSPALTGDLLSPELNKVVGITAKLKELKAAAAKGGEKLELWKELKVETFAQCVAVVWGISVLNSFLSVQLMIIARISTLFKLHAPPNSELQYNDVRTLLEKELEKVIDRFMKKTLRDICSISTESAAKALDSVDLKRMMSFGDVLSTLACISSTTEFRISGKGWARTLLSAKKDGEDSDTTCSKSEAELRDQYHSNLRRVLEGQDFEFAVSVSARSVSDMLMNRCKDLFIMQTEQRSGAKRTRESEGARALPLAKVVPLVSTSTEQIIADCNPIIEYEVSKLPEVIRACADAFSVHVA</sequence>
<evidence type="ECO:0000256" key="1">
    <source>
        <dbReference type="SAM" id="Phobius"/>
    </source>
</evidence>
<organism evidence="2 3">
    <name type="scientific">Chloropicon primus</name>
    <dbReference type="NCBI Taxonomy" id="1764295"/>
    <lineage>
        <taxon>Eukaryota</taxon>
        <taxon>Viridiplantae</taxon>
        <taxon>Chlorophyta</taxon>
        <taxon>Chloropicophyceae</taxon>
        <taxon>Chloropicales</taxon>
        <taxon>Chloropicaceae</taxon>
        <taxon>Chloropicon</taxon>
    </lineage>
</organism>
<dbReference type="InterPro" id="IPR006966">
    <property type="entry name" value="Peroxin-3"/>
</dbReference>
<keyword evidence="3" id="KW-1185">Reference proteome</keyword>
<dbReference type="AlphaFoldDB" id="A0A5B8MG07"/>
<reference evidence="2 3" key="1">
    <citation type="submission" date="2018-07" db="EMBL/GenBank/DDBJ databases">
        <title>The complete nuclear genome of the prasinophyte Chloropicon primus (CCMP1205).</title>
        <authorList>
            <person name="Pombert J.-F."/>
            <person name="Otis C."/>
            <person name="Turmel M."/>
            <person name="Lemieux C."/>
        </authorList>
    </citation>
    <scope>NUCLEOTIDE SEQUENCE [LARGE SCALE GENOMIC DNA]</scope>
    <source>
        <strain evidence="2 3">CCMP1205</strain>
    </source>
</reference>
<feature type="transmembrane region" description="Helical" evidence="1">
    <location>
        <begin position="12"/>
        <end position="32"/>
    </location>
</feature>